<protein>
    <submittedName>
        <fullName evidence="7">ABC transporter substrate-binding protein</fullName>
    </submittedName>
</protein>
<comment type="caution">
    <text evidence="7">The sequence shown here is derived from an EMBL/GenBank/DDBJ whole genome shotgun (WGS) entry which is preliminary data.</text>
</comment>
<dbReference type="PANTHER" id="PTHR43649">
    <property type="entry name" value="ARABINOSE-BINDING PROTEIN-RELATED"/>
    <property type="match status" value="1"/>
</dbReference>
<keyword evidence="3" id="KW-0472">Membrane</keyword>
<dbReference type="AlphaFoldDB" id="A0AA41QGZ3"/>
<dbReference type="PROSITE" id="PS51257">
    <property type="entry name" value="PROKAR_LIPOPROTEIN"/>
    <property type="match status" value="1"/>
</dbReference>
<organism evidence="7 8">
    <name type="scientific">Antribacter soli</name>
    <dbReference type="NCBI Taxonomy" id="2910976"/>
    <lineage>
        <taxon>Bacteria</taxon>
        <taxon>Bacillati</taxon>
        <taxon>Actinomycetota</taxon>
        <taxon>Actinomycetes</taxon>
        <taxon>Micrococcales</taxon>
        <taxon>Promicromonosporaceae</taxon>
        <taxon>Antribacter</taxon>
    </lineage>
</organism>
<evidence type="ECO:0000256" key="4">
    <source>
        <dbReference type="ARBA" id="ARBA00023139"/>
    </source>
</evidence>
<feature type="signal peptide" evidence="6">
    <location>
        <begin position="1"/>
        <end position="32"/>
    </location>
</feature>
<dbReference type="InterPro" id="IPR050490">
    <property type="entry name" value="Bact_solute-bd_prot1"/>
</dbReference>
<dbReference type="Proteomes" id="UP001165405">
    <property type="component" value="Unassembled WGS sequence"/>
</dbReference>
<evidence type="ECO:0000256" key="3">
    <source>
        <dbReference type="ARBA" id="ARBA00023136"/>
    </source>
</evidence>
<keyword evidence="8" id="KW-1185">Reference proteome</keyword>
<dbReference type="Gene3D" id="3.40.190.10">
    <property type="entry name" value="Periplasmic binding protein-like II"/>
    <property type="match status" value="2"/>
</dbReference>
<evidence type="ECO:0000256" key="1">
    <source>
        <dbReference type="ARBA" id="ARBA00022475"/>
    </source>
</evidence>
<dbReference type="SUPFAM" id="SSF53850">
    <property type="entry name" value="Periplasmic binding protein-like II"/>
    <property type="match status" value="1"/>
</dbReference>
<feature type="chain" id="PRO_5041236622" evidence="6">
    <location>
        <begin position="33"/>
        <end position="449"/>
    </location>
</feature>
<name>A0AA41QGZ3_9MICO</name>
<dbReference type="EMBL" id="JAKGSG010000043">
    <property type="protein sequence ID" value="MCF4122466.1"/>
    <property type="molecule type" value="Genomic_DNA"/>
</dbReference>
<proteinExistence type="predicted"/>
<accession>A0AA41QGZ3</accession>
<evidence type="ECO:0000313" key="7">
    <source>
        <dbReference type="EMBL" id="MCF4122466.1"/>
    </source>
</evidence>
<evidence type="ECO:0000256" key="2">
    <source>
        <dbReference type="ARBA" id="ARBA00022729"/>
    </source>
</evidence>
<dbReference type="InterPro" id="IPR006059">
    <property type="entry name" value="SBP"/>
</dbReference>
<evidence type="ECO:0000256" key="5">
    <source>
        <dbReference type="ARBA" id="ARBA00023288"/>
    </source>
</evidence>
<keyword evidence="5" id="KW-0449">Lipoprotein</keyword>
<evidence type="ECO:0000256" key="6">
    <source>
        <dbReference type="SAM" id="SignalP"/>
    </source>
</evidence>
<keyword evidence="1" id="KW-1003">Cell membrane</keyword>
<reference evidence="7" key="1">
    <citation type="submission" date="2022-01" db="EMBL/GenBank/DDBJ databases">
        <title>Antribacter sp. nov., isolated from Guizhou of China.</title>
        <authorList>
            <person name="Chengliang C."/>
            <person name="Ya Z."/>
        </authorList>
    </citation>
    <scope>NUCLEOTIDE SEQUENCE</scope>
    <source>
        <strain evidence="7">KLBMP 9083</strain>
    </source>
</reference>
<dbReference type="Pfam" id="PF01547">
    <property type="entry name" value="SBP_bac_1"/>
    <property type="match status" value="1"/>
</dbReference>
<dbReference type="RefSeq" id="WP_236090266.1">
    <property type="nucleotide sequence ID" value="NZ_JAKGSG010000043.1"/>
</dbReference>
<gene>
    <name evidence="7" type="ORF">L1785_15920</name>
</gene>
<dbReference type="PANTHER" id="PTHR43649:SF33">
    <property type="entry name" value="POLYGALACTURONAN_RHAMNOGALACTURONAN-BINDING PROTEIN YTCQ"/>
    <property type="match status" value="1"/>
</dbReference>
<evidence type="ECO:0000313" key="8">
    <source>
        <dbReference type="Proteomes" id="UP001165405"/>
    </source>
</evidence>
<sequence length="449" mass="48394">MSDATMRITGTRRRTVAAVMTVLGAVGLTACASGGEEEGAAAPDKTEIRFTYATGDESWNGAVKSVVEAYNAQSEIATVQLDPLTGGTDYATAVKTMDATGNWPAVIDMRDTRTYIEAGKLAPIPEEVTALLDDAVYSPASDGNVYVAPSTALNGEIGLNIIYDKAYFAENDLEVPATYDEFIELLEEIKANGDVPLATAAGEIWPSDQLWKPLASPVFAEWSDKGGFWAAVEEGKASVEDLREPLDRLKYITDNFVLEGWQSTQDAQTTTLLVNHQAVMATSSAGIGRLNDIHKVAPDFEAGLFIVPDDEGHINVLKNSVNGDTLSGLSISAQAKENGAEYDAAVDFLTYFYSVEAADIIEQAGVIAPNIKLADEITRNTAIPGAEDYFALLESPELVWYQNETLSPNFSAFNTFFRQTRIEMQDGQTSIDEAIAKSQAEFDNTITAG</sequence>
<keyword evidence="4" id="KW-0564">Palmitate</keyword>
<keyword evidence="2 6" id="KW-0732">Signal</keyword>